<protein>
    <submittedName>
        <fullName evidence="1">16142_t:CDS:1</fullName>
    </submittedName>
</protein>
<organism evidence="1 2">
    <name type="scientific">Cetraspora pellucida</name>
    <dbReference type="NCBI Taxonomy" id="1433469"/>
    <lineage>
        <taxon>Eukaryota</taxon>
        <taxon>Fungi</taxon>
        <taxon>Fungi incertae sedis</taxon>
        <taxon>Mucoromycota</taxon>
        <taxon>Glomeromycotina</taxon>
        <taxon>Glomeromycetes</taxon>
        <taxon>Diversisporales</taxon>
        <taxon>Gigasporaceae</taxon>
        <taxon>Cetraspora</taxon>
    </lineage>
</organism>
<name>A0A9N9I2M8_9GLOM</name>
<comment type="caution">
    <text evidence="1">The sequence shown here is derived from an EMBL/GenBank/DDBJ whole genome shotgun (WGS) entry which is preliminary data.</text>
</comment>
<feature type="non-terminal residue" evidence="1">
    <location>
        <position position="40"/>
    </location>
</feature>
<dbReference type="EMBL" id="CAJVQA010012583">
    <property type="protein sequence ID" value="CAG8717800.1"/>
    <property type="molecule type" value="Genomic_DNA"/>
</dbReference>
<dbReference type="AlphaFoldDB" id="A0A9N9I2M8"/>
<evidence type="ECO:0000313" key="1">
    <source>
        <dbReference type="EMBL" id="CAG8717800.1"/>
    </source>
</evidence>
<keyword evidence="2" id="KW-1185">Reference proteome</keyword>
<sequence length="40" mass="4334">MTEIIVLQGVAAVKTSATHFIFYGIFDLHGFSIEAFNASS</sequence>
<dbReference type="Proteomes" id="UP000789759">
    <property type="component" value="Unassembled WGS sequence"/>
</dbReference>
<proteinExistence type="predicted"/>
<reference evidence="1" key="1">
    <citation type="submission" date="2021-06" db="EMBL/GenBank/DDBJ databases">
        <authorList>
            <person name="Kallberg Y."/>
            <person name="Tangrot J."/>
            <person name="Rosling A."/>
        </authorList>
    </citation>
    <scope>NUCLEOTIDE SEQUENCE</scope>
    <source>
        <strain evidence="1">FL966</strain>
    </source>
</reference>
<evidence type="ECO:0000313" key="2">
    <source>
        <dbReference type="Proteomes" id="UP000789759"/>
    </source>
</evidence>
<accession>A0A9N9I2M8</accession>
<gene>
    <name evidence="1" type="ORF">CPELLU_LOCUS12706</name>
</gene>